<reference evidence="1" key="1">
    <citation type="submission" date="2021-01" db="EMBL/GenBank/DDBJ databases">
        <authorList>
            <consortium name="Genoscope - CEA"/>
            <person name="William W."/>
        </authorList>
    </citation>
    <scope>NUCLEOTIDE SEQUENCE</scope>
</reference>
<dbReference type="AlphaFoldDB" id="A0A8S1PF67"/>
<keyword evidence="2" id="KW-1185">Reference proteome</keyword>
<dbReference type="Proteomes" id="UP000692954">
    <property type="component" value="Unassembled WGS sequence"/>
</dbReference>
<comment type="caution">
    <text evidence="1">The sequence shown here is derived from an EMBL/GenBank/DDBJ whole genome shotgun (WGS) entry which is preliminary data.</text>
</comment>
<proteinExistence type="predicted"/>
<dbReference type="EMBL" id="CAJJDN010000077">
    <property type="protein sequence ID" value="CAD8101952.1"/>
    <property type="molecule type" value="Genomic_DNA"/>
</dbReference>
<evidence type="ECO:0000313" key="2">
    <source>
        <dbReference type="Proteomes" id="UP000692954"/>
    </source>
</evidence>
<accession>A0A8S1PF67</accession>
<organism evidence="1 2">
    <name type="scientific">Paramecium sonneborni</name>
    <dbReference type="NCBI Taxonomy" id="65129"/>
    <lineage>
        <taxon>Eukaryota</taxon>
        <taxon>Sar</taxon>
        <taxon>Alveolata</taxon>
        <taxon>Ciliophora</taxon>
        <taxon>Intramacronucleata</taxon>
        <taxon>Oligohymenophorea</taxon>
        <taxon>Peniculida</taxon>
        <taxon>Parameciidae</taxon>
        <taxon>Paramecium</taxon>
    </lineage>
</organism>
<evidence type="ECO:0000313" key="1">
    <source>
        <dbReference type="EMBL" id="CAD8101952.1"/>
    </source>
</evidence>
<protein>
    <submittedName>
        <fullName evidence="1">Uncharacterized protein</fullName>
    </submittedName>
</protein>
<name>A0A8S1PF67_9CILI</name>
<sequence length="164" mass="19773">MGACQACKNVEIEKMYNPEQKITLVTDYCNKILQNIDDINISSQNRLFLSLKIFNFFFRDQEKKFPEPVFMMKWELDYALRTATKLIDNTEEWINFIQGQDYIDVLKMLKCDDYKDKQDQKIDSQWEFIKIDLNSLVETNLDYPGKKYFIQIYKYLVQQIKDLK</sequence>
<gene>
    <name evidence="1" type="ORF">PSON_ATCC_30995.1.T0770010</name>
</gene>